<organism evidence="11 12">
    <name type="scientific">Sistotremastrum niveocremeum HHB9708</name>
    <dbReference type="NCBI Taxonomy" id="1314777"/>
    <lineage>
        <taxon>Eukaryota</taxon>
        <taxon>Fungi</taxon>
        <taxon>Dikarya</taxon>
        <taxon>Basidiomycota</taxon>
        <taxon>Agaricomycotina</taxon>
        <taxon>Agaricomycetes</taxon>
        <taxon>Sistotremastrales</taxon>
        <taxon>Sistotremastraceae</taxon>
        <taxon>Sertulicium</taxon>
        <taxon>Sertulicium niveocremeum</taxon>
    </lineage>
</organism>
<reference evidence="11 12" key="1">
    <citation type="journal article" date="2016" name="Mol. Biol. Evol.">
        <title>Comparative Genomics of Early-Diverging Mushroom-Forming Fungi Provides Insights into the Origins of Lignocellulose Decay Capabilities.</title>
        <authorList>
            <person name="Nagy L.G."/>
            <person name="Riley R."/>
            <person name="Tritt A."/>
            <person name="Adam C."/>
            <person name="Daum C."/>
            <person name="Floudas D."/>
            <person name="Sun H."/>
            <person name="Yadav J.S."/>
            <person name="Pangilinan J."/>
            <person name="Larsson K.H."/>
            <person name="Matsuura K."/>
            <person name="Barry K."/>
            <person name="Labutti K."/>
            <person name="Kuo R."/>
            <person name="Ohm R.A."/>
            <person name="Bhattacharya S.S."/>
            <person name="Shirouzu T."/>
            <person name="Yoshinaga Y."/>
            <person name="Martin F.M."/>
            <person name="Grigoriev I.V."/>
            <person name="Hibbett D.S."/>
        </authorList>
    </citation>
    <scope>NUCLEOTIDE SEQUENCE [LARGE SCALE GENOMIC DNA]</scope>
    <source>
        <strain evidence="11 12">HHB9708</strain>
    </source>
</reference>
<keyword evidence="12" id="KW-1185">Reference proteome</keyword>
<keyword evidence="5" id="KW-0732">Signal</keyword>
<name>A0A164MSL2_9AGAM</name>
<comment type="similarity">
    <text evidence="8">Belongs to the peptidase M28 family. M28E subfamily.</text>
</comment>
<dbReference type="EC" id="3.4.-.-" evidence="9"/>
<keyword evidence="3 9" id="KW-0645">Protease</keyword>
<proteinExistence type="inferred from homology"/>
<keyword evidence="2" id="KW-0031">Aminopeptidase</keyword>
<dbReference type="PANTHER" id="PTHR12147:SF56">
    <property type="entry name" value="AMINOPEPTIDASE YDR415C-RELATED"/>
    <property type="match status" value="1"/>
</dbReference>
<dbReference type="SUPFAM" id="SSF53187">
    <property type="entry name" value="Zn-dependent exopeptidases"/>
    <property type="match status" value="1"/>
</dbReference>
<dbReference type="InterPro" id="IPR045175">
    <property type="entry name" value="M28_fam"/>
</dbReference>
<dbReference type="AlphaFoldDB" id="A0A164MSL2"/>
<dbReference type="PANTHER" id="PTHR12147">
    <property type="entry name" value="METALLOPEPTIDASE M28 FAMILY MEMBER"/>
    <property type="match status" value="1"/>
</dbReference>
<dbReference type="GO" id="GO:0006508">
    <property type="term" value="P:proteolysis"/>
    <property type="evidence" value="ECO:0007669"/>
    <property type="project" value="UniProtKB-KW"/>
</dbReference>
<evidence type="ECO:0000256" key="5">
    <source>
        <dbReference type="ARBA" id="ARBA00022729"/>
    </source>
</evidence>
<keyword evidence="6 9" id="KW-0378">Hydrolase</keyword>
<dbReference type="EMBL" id="KV419460">
    <property type="protein sequence ID" value="KZS86991.1"/>
    <property type="molecule type" value="Genomic_DNA"/>
</dbReference>
<feature type="domain" description="Peptidase M28" evidence="10">
    <location>
        <begin position="114"/>
        <end position="202"/>
    </location>
</feature>
<dbReference type="STRING" id="1314777.A0A164MSL2"/>
<evidence type="ECO:0000256" key="9">
    <source>
        <dbReference type="RuleBase" id="RU361240"/>
    </source>
</evidence>
<evidence type="ECO:0000256" key="2">
    <source>
        <dbReference type="ARBA" id="ARBA00022438"/>
    </source>
</evidence>
<dbReference type="Proteomes" id="UP000076722">
    <property type="component" value="Unassembled WGS sequence"/>
</dbReference>
<keyword evidence="7 9" id="KW-0862">Zinc</keyword>
<dbReference type="Gene3D" id="3.40.630.10">
    <property type="entry name" value="Zn peptidases"/>
    <property type="match status" value="1"/>
</dbReference>
<accession>A0A164MSL2</accession>
<evidence type="ECO:0000313" key="12">
    <source>
        <dbReference type="Proteomes" id="UP000076722"/>
    </source>
</evidence>
<dbReference type="InterPro" id="IPR007484">
    <property type="entry name" value="Peptidase_M28"/>
</dbReference>
<evidence type="ECO:0000256" key="6">
    <source>
        <dbReference type="ARBA" id="ARBA00022801"/>
    </source>
</evidence>
<evidence type="ECO:0000256" key="4">
    <source>
        <dbReference type="ARBA" id="ARBA00022723"/>
    </source>
</evidence>
<sequence length="272" mass="30010">MVFNHLQVGFHNPNLVEYTKWFTGPIIAAVLATKHSSGDSIRRVIDTLSVENLRENLEGLTAFDNRYYHSTSGRESQKWLFERICNVTAQSVSHTTSSHVSVQEFDHPWLQNSIIAQIKGKTDELVIIGAHLDSISDPEGPAPGADDDGSGVVSALEAYRALISYAAEEVGWLGSRDVVKAYTRRGARARGMLQFDMTAWVKDGTREEIGILGNCADEGLRPNILLTIAAMRSRLSDNRCARRSAISPEFSFSHTLEFSKLAVAFAIELGEV</sequence>
<evidence type="ECO:0000256" key="3">
    <source>
        <dbReference type="ARBA" id="ARBA00022670"/>
    </source>
</evidence>
<dbReference type="GO" id="GO:0046872">
    <property type="term" value="F:metal ion binding"/>
    <property type="evidence" value="ECO:0007669"/>
    <property type="project" value="UniProtKB-KW"/>
</dbReference>
<dbReference type="Pfam" id="PF04389">
    <property type="entry name" value="Peptidase_M28"/>
    <property type="match status" value="1"/>
</dbReference>
<evidence type="ECO:0000256" key="1">
    <source>
        <dbReference type="ARBA" id="ARBA00001947"/>
    </source>
</evidence>
<evidence type="ECO:0000256" key="8">
    <source>
        <dbReference type="ARBA" id="ARBA00043962"/>
    </source>
</evidence>
<comment type="cofactor">
    <cofactor evidence="1">
        <name>Zn(2+)</name>
        <dbReference type="ChEBI" id="CHEBI:29105"/>
    </cofactor>
</comment>
<evidence type="ECO:0000259" key="10">
    <source>
        <dbReference type="Pfam" id="PF04389"/>
    </source>
</evidence>
<gene>
    <name evidence="11" type="ORF">SISNIDRAFT_471327</name>
</gene>
<dbReference type="GO" id="GO:0004177">
    <property type="term" value="F:aminopeptidase activity"/>
    <property type="evidence" value="ECO:0007669"/>
    <property type="project" value="UniProtKB-KW"/>
</dbReference>
<dbReference type="GO" id="GO:0008235">
    <property type="term" value="F:metalloexopeptidase activity"/>
    <property type="evidence" value="ECO:0007669"/>
    <property type="project" value="InterPro"/>
</dbReference>
<evidence type="ECO:0000256" key="7">
    <source>
        <dbReference type="ARBA" id="ARBA00022833"/>
    </source>
</evidence>
<keyword evidence="4 9" id="KW-0479">Metal-binding</keyword>
<evidence type="ECO:0000313" key="11">
    <source>
        <dbReference type="EMBL" id="KZS86991.1"/>
    </source>
</evidence>
<protein>
    <recommendedName>
        <fullName evidence="9">Peptide hydrolase</fullName>
        <ecNumber evidence="9">3.4.-.-</ecNumber>
    </recommendedName>
</protein>